<dbReference type="PROSITE" id="PS50175">
    <property type="entry name" value="ASP_PROT_RETROV"/>
    <property type="match status" value="1"/>
</dbReference>
<gene>
    <name evidence="5" type="primary">PGLP2</name>
    <name evidence="5" type="ORF">SNAT2548_LOCUS30226</name>
</gene>
<name>A0A812TMA9_9DINO</name>
<accession>A0A812TMA9</accession>
<keyword evidence="3" id="KW-0732">Signal</keyword>
<dbReference type="InterPro" id="IPR006357">
    <property type="entry name" value="HAD-SF_hydro_IIA"/>
</dbReference>
<feature type="coiled-coil region" evidence="2">
    <location>
        <begin position="387"/>
        <end position="467"/>
    </location>
</feature>
<evidence type="ECO:0000313" key="5">
    <source>
        <dbReference type="EMBL" id="CAE7539160.1"/>
    </source>
</evidence>
<reference evidence="5" key="1">
    <citation type="submission" date="2021-02" db="EMBL/GenBank/DDBJ databases">
        <authorList>
            <person name="Dougan E. K."/>
            <person name="Rhodes N."/>
            <person name="Thang M."/>
            <person name="Chan C."/>
        </authorList>
    </citation>
    <scope>NUCLEOTIDE SEQUENCE</scope>
</reference>
<dbReference type="GO" id="GO:0006508">
    <property type="term" value="P:proteolysis"/>
    <property type="evidence" value="ECO:0007669"/>
    <property type="project" value="InterPro"/>
</dbReference>
<dbReference type="Proteomes" id="UP000604046">
    <property type="component" value="Unassembled WGS sequence"/>
</dbReference>
<organism evidence="5 6">
    <name type="scientific">Symbiodinium natans</name>
    <dbReference type="NCBI Taxonomy" id="878477"/>
    <lineage>
        <taxon>Eukaryota</taxon>
        <taxon>Sar</taxon>
        <taxon>Alveolata</taxon>
        <taxon>Dinophyceae</taxon>
        <taxon>Suessiales</taxon>
        <taxon>Symbiodiniaceae</taxon>
        <taxon>Symbiodinium</taxon>
    </lineage>
</organism>
<dbReference type="InterPro" id="IPR023214">
    <property type="entry name" value="HAD_sf"/>
</dbReference>
<dbReference type="GO" id="GO:0005737">
    <property type="term" value="C:cytoplasm"/>
    <property type="evidence" value="ECO:0007669"/>
    <property type="project" value="TreeGrafter"/>
</dbReference>
<dbReference type="Pfam" id="PF13344">
    <property type="entry name" value="Hydrolase_6"/>
    <property type="match status" value="1"/>
</dbReference>
<dbReference type="InterPro" id="IPR036412">
    <property type="entry name" value="HAD-like_sf"/>
</dbReference>
<dbReference type="PANTHER" id="PTHR19288:SF46">
    <property type="entry name" value="HALOACID DEHALOGENASE-LIKE HYDROLASE DOMAIN-CONTAINING PROTEIN 2"/>
    <property type="match status" value="1"/>
</dbReference>
<dbReference type="Gene3D" id="3.40.50.1000">
    <property type="entry name" value="HAD superfamily/HAD-like"/>
    <property type="match status" value="2"/>
</dbReference>
<evidence type="ECO:0000313" key="6">
    <source>
        <dbReference type="Proteomes" id="UP000604046"/>
    </source>
</evidence>
<evidence type="ECO:0000256" key="2">
    <source>
        <dbReference type="SAM" id="Coils"/>
    </source>
</evidence>
<feature type="signal peptide" evidence="3">
    <location>
        <begin position="1"/>
        <end position="25"/>
    </location>
</feature>
<keyword evidence="2" id="KW-0175">Coiled coil</keyword>
<evidence type="ECO:0000256" key="1">
    <source>
        <dbReference type="ARBA" id="ARBA00022801"/>
    </source>
</evidence>
<evidence type="ECO:0000259" key="4">
    <source>
        <dbReference type="PROSITE" id="PS50175"/>
    </source>
</evidence>
<keyword evidence="6" id="KW-1185">Reference proteome</keyword>
<dbReference type="SUPFAM" id="SSF56784">
    <property type="entry name" value="HAD-like"/>
    <property type="match status" value="1"/>
</dbReference>
<dbReference type="NCBIfam" id="TIGR01452">
    <property type="entry name" value="PGP_euk"/>
    <property type="match status" value="1"/>
</dbReference>
<proteinExistence type="predicted"/>
<feature type="domain" description="Peptidase A2" evidence="4">
    <location>
        <begin position="503"/>
        <end position="542"/>
    </location>
</feature>
<dbReference type="OrthoDB" id="428824at2759"/>
<protein>
    <submittedName>
        <fullName evidence="5">PGLP2 protein</fullName>
    </submittedName>
</protein>
<keyword evidence="1" id="KW-0378">Hydrolase</keyword>
<dbReference type="PANTHER" id="PTHR19288">
    <property type="entry name" value="4-NITROPHENYLPHOSPHATASE-RELATED"/>
    <property type="match status" value="1"/>
</dbReference>
<feature type="coiled-coil region" evidence="2">
    <location>
        <begin position="598"/>
        <end position="625"/>
    </location>
</feature>
<sequence length="643" mass="69612">MTLRHPRRVLVTAFAVCFLLQRWHAGSQPRHTPSLALSAPWSHSRELDKHAAQKLLSSADVFVFDLDGVIWIGDKLVDGVQQALVDLRSAGKAVVFATNNAMRTRADVAGRLRLLGVDWAEEKHVFNSAAAVAQLLEARGIPKDRDIYVVGEAGLRDEVQARGYRTRGGPEDAGKTKEDIAEAIDELGEGNSSGAVVCGLDQHLNYYKIAIAAHLVRHGLPLFASNSDLFGQLGSGSQQWPGAGSVIAAVATAAGRKDGTADAVAGKPSVEFAKIIRASLGSPPARRMVMVGDRLDTDIAFGNSAGMQTLLVLSGVTSRAEVSHASGKLRPDFFAESELLQLHDYPLPARQMLIESLHHSISASDATLHPHQVRLLGIAQDALLEGRQKLEVAKLTIEESLQQLEIDLASQDSATTAALASAEAAKRHAETSEATAKDTEAEVAETEQELERKRQSVKDVVQDTARQQRCRREALLAEASLKRLAEGAWAKEEEWWECFCSLQQHLLDTGAENSLLTAATVSLKKRPEDRSSFDGVAVEGVGHFFRSQLEKVDEQLAQQSRLEMEAEATMLGSEALANATRHRAVQQREAASAASTAKESMQAAANTAQAALEAVKATVAQKQQEQATLFWSCRAALRHLVRE</sequence>
<dbReference type="Pfam" id="PF13242">
    <property type="entry name" value="Hydrolase_like"/>
    <property type="match status" value="1"/>
</dbReference>
<dbReference type="GO" id="GO:0004190">
    <property type="term" value="F:aspartic-type endopeptidase activity"/>
    <property type="evidence" value="ECO:0007669"/>
    <property type="project" value="InterPro"/>
</dbReference>
<dbReference type="EMBL" id="CAJNDS010002597">
    <property type="protein sequence ID" value="CAE7539160.1"/>
    <property type="molecule type" value="Genomic_DNA"/>
</dbReference>
<dbReference type="AlphaFoldDB" id="A0A812TMA9"/>
<dbReference type="InterPro" id="IPR006349">
    <property type="entry name" value="PGP_euk"/>
</dbReference>
<dbReference type="NCBIfam" id="TIGR01460">
    <property type="entry name" value="HAD-SF-IIA"/>
    <property type="match status" value="1"/>
</dbReference>
<dbReference type="InterPro" id="IPR001995">
    <property type="entry name" value="Peptidase_A2_cat"/>
</dbReference>
<feature type="chain" id="PRO_5032389479" evidence="3">
    <location>
        <begin position="26"/>
        <end position="643"/>
    </location>
</feature>
<evidence type="ECO:0000256" key="3">
    <source>
        <dbReference type="SAM" id="SignalP"/>
    </source>
</evidence>
<dbReference type="GO" id="GO:0016791">
    <property type="term" value="F:phosphatase activity"/>
    <property type="evidence" value="ECO:0007669"/>
    <property type="project" value="InterPro"/>
</dbReference>
<comment type="caution">
    <text evidence="5">The sequence shown here is derived from an EMBL/GenBank/DDBJ whole genome shotgun (WGS) entry which is preliminary data.</text>
</comment>